<dbReference type="GO" id="GO:0007169">
    <property type="term" value="P:cell surface receptor protein tyrosine kinase signaling pathway"/>
    <property type="evidence" value="ECO:0007669"/>
    <property type="project" value="TreeGrafter"/>
</dbReference>
<evidence type="ECO:0000259" key="4">
    <source>
        <dbReference type="PROSITE" id="PS50001"/>
    </source>
</evidence>
<dbReference type="InterPro" id="IPR051751">
    <property type="entry name" value="Immunoreceptor_sig_adapters"/>
</dbReference>
<dbReference type="Gene3D" id="1.10.150.50">
    <property type="entry name" value="Transcription Factor, Ets-1"/>
    <property type="match status" value="1"/>
</dbReference>
<dbReference type="Proteomes" id="UP000639338">
    <property type="component" value="Unassembled WGS sequence"/>
</dbReference>
<feature type="region of interest" description="Disordered" evidence="3">
    <location>
        <begin position="86"/>
        <end position="135"/>
    </location>
</feature>
<dbReference type="PROSITE" id="PS50001">
    <property type="entry name" value="SH2"/>
    <property type="match status" value="1"/>
</dbReference>
<gene>
    <name evidence="5" type="ORF">HCN44_011214</name>
</gene>
<keyword evidence="6" id="KW-1185">Reference proteome</keyword>
<evidence type="ECO:0000313" key="6">
    <source>
        <dbReference type="Proteomes" id="UP000639338"/>
    </source>
</evidence>
<comment type="caution">
    <text evidence="5">The sequence shown here is derived from an EMBL/GenBank/DDBJ whole genome shotgun (WGS) entry which is preliminary data.</text>
</comment>
<dbReference type="InterPro" id="IPR036860">
    <property type="entry name" value="SH2_dom_sf"/>
</dbReference>
<feature type="compositionally biased region" description="Polar residues" evidence="3">
    <location>
        <begin position="119"/>
        <end position="131"/>
    </location>
</feature>
<dbReference type="GO" id="GO:0035556">
    <property type="term" value="P:intracellular signal transduction"/>
    <property type="evidence" value="ECO:0007669"/>
    <property type="project" value="TreeGrafter"/>
</dbReference>
<dbReference type="PANTHER" id="PTHR14098">
    <property type="entry name" value="SH2 DOMAIN CONTAINING PROTEIN"/>
    <property type="match status" value="1"/>
</dbReference>
<evidence type="ECO:0000256" key="2">
    <source>
        <dbReference type="PROSITE-ProRule" id="PRU00191"/>
    </source>
</evidence>
<feature type="compositionally biased region" description="Basic and acidic residues" evidence="3">
    <location>
        <begin position="231"/>
        <end position="247"/>
    </location>
</feature>
<feature type="region of interest" description="Disordered" evidence="3">
    <location>
        <begin position="230"/>
        <end position="252"/>
    </location>
</feature>
<sequence>MSELSRSIAIELISGWSTKEVIDILQKNDLEDCCSAVQKRQIDGDELLHLTEGKLALWKRDLSRPQIRNLWSFVEMLNQTPQKFVSPSVISQHREEPTSDSGSWGTDFEDDDDEDSEKSNNQQQHNQNDTSYIPERSLNFRNSLLMFQKPDKLNEHLKSSEKQENIPETIYNNCDNNETNYQTENAHMNSKDNDNISSKKKLNTCSLVKNLSISSSSVYQEIHTGVLQKPQDVKKNLKSPEKSDELPRPPTMLTNFDLVANLPTKAEESEDEYEQFDEQIIIENQKKFASCNSINGSIESFVGSKTDSSADSREKDEEIYESITETPEDTAYHCLPNQSSFMKESPPPLPAKPLVPVDVSTMPKKLNENERTPDKKSSMLDIRATRPLPPPPEKQSYMDCSWFHNVSREQGIALIKERPFNGYFLLRPSSSNPNNPLALVLWFKDRVYNVPVRKRSDNRYALGSPKVNEQTFLSIEDIVKFHSREALMLNSGGVQTGSTKLTETPPGGGYFKK</sequence>
<accession>A0A834XV03</accession>
<evidence type="ECO:0000313" key="5">
    <source>
        <dbReference type="EMBL" id="KAF7993945.1"/>
    </source>
</evidence>
<evidence type="ECO:0000256" key="3">
    <source>
        <dbReference type="SAM" id="MobiDB-lite"/>
    </source>
</evidence>
<dbReference type="Gene3D" id="3.30.505.10">
    <property type="entry name" value="SH2 domain"/>
    <property type="match status" value="1"/>
</dbReference>
<dbReference type="SUPFAM" id="SSF47769">
    <property type="entry name" value="SAM/Pointed domain"/>
    <property type="match status" value="1"/>
</dbReference>
<dbReference type="InterPro" id="IPR000980">
    <property type="entry name" value="SH2"/>
</dbReference>
<organism evidence="5 6">
    <name type="scientific">Aphidius gifuensis</name>
    <name type="common">Parasitoid wasp</name>
    <dbReference type="NCBI Taxonomy" id="684658"/>
    <lineage>
        <taxon>Eukaryota</taxon>
        <taxon>Metazoa</taxon>
        <taxon>Ecdysozoa</taxon>
        <taxon>Arthropoda</taxon>
        <taxon>Hexapoda</taxon>
        <taxon>Insecta</taxon>
        <taxon>Pterygota</taxon>
        <taxon>Neoptera</taxon>
        <taxon>Endopterygota</taxon>
        <taxon>Hymenoptera</taxon>
        <taxon>Apocrita</taxon>
        <taxon>Ichneumonoidea</taxon>
        <taxon>Braconidae</taxon>
        <taxon>Aphidiinae</taxon>
        <taxon>Aphidius</taxon>
    </lineage>
</organism>
<dbReference type="OrthoDB" id="10044490at2759"/>
<feature type="domain" description="SH2" evidence="4">
    <location>
        <begin position="401"/>
        <end position="505"/>
    </location>
</feature>
<reference evidence="5 6" key="1">
    <citation type="submission" date="2020-08" db="EMBL/GenBank/DDBJ databases">
        <title>Aphidius gifuensis genome sequencing and assembly.</title>
        <authorList>
            <person name="Du Z."/>
        </authorList>
    </citation>
    <scope>NUCLEOTIDE SEQUENCE [LARGE SCALE GENOMIC DNA]</scope>
    <source>
        <strain evidence="5">YNYX2018</strain>
        <tissue evidence="5">Adults</tissue>
    </source>
</reference>
<keyword evidence="1 2" id="KW-0727">SH2 domain</keyword>
<feature type="compositionally biased region" description="Acidic residues" evidence="3">
    <location>
        <begin position="107"/>
        <end position="116"/>
    </location>
</feature>
<dbReference type="GO" id="GO:0005737">
    <property type="term" value="C:cytoplasm"/>
    <property type="evidence" value="ECO:0007669"/>
    <property type="project" value="UniProtKB-ARBA"/>
</dbReference>
<protein>
    <recommendedName>
        <fullName evidence="4">SH2 domain-containing protein</fullName>
    </recommendedName>
</protein>
<dbReference type="SUPFAM" id="SSF55550">
    <property type="entry name" value="SH2 domain"/>
    <property type="match status" value="1"/>
</dbReference>
<dbReference type="AlphaFoldDB" id="A0A834XV03"/>
<evidence type="ECO:0000256" key="1">
    <source>
        <dbReference type="ARBA" id="ARBA00022999"/>
    </source>
</evidence>
<dbReference type="InterPro" id="IPR013761">
    <property type="entry name" value="SAM/pointed_sf"/>
</dbReference>
<feature type="region of interest" description="Disordered" evidence="3">
    <location>
        <begin position="363"/>
        <end position="393"/>
    </location>
</feature>
<proteinExistence type="predicted"/>
<name>A0A834XV03_APHGI</name>
<dbReference type="EMBL" id="JACMRX010000003">
    <property type="protein sequence ID" value="KAF7993945.1"/>
    <property type="molecule type" value="Genomic_DNA"/>
</dbReference>
<dbReference type="SMART" id="SM00252">
    <property type="entry name" value="SH2"/>
    <property type="match status" value="1"/>
</dbReference>
<dbReference type="PANTHER" id="PTHR14098:SF14">
    <property type="entry name" value="SH2 DOMAIN-CONTAINING PROTEIN"/>
    <property type="match status" value="1"/>
</dbReference>
<dbReference type="Pfam" id="PF00017">
    <property type="entry name" value="SH2"/>
    <property type="match status" value="1"/>
</dbReference>
<feature type="compositionally biased region" description="Basic and acidic residues" evidence="3">
    <location>
        <begin position="365"/>
        <end position="378"/>
    </location>
</feature>